<dbReference type="OrthoDB" id="10012075at2759"/>
<reference evidence="3" key="3">
    <citation type="submission" date="2025-09" db="UniProtKB">
        <authorList>
            <consortium name="Ensembl"/>
        </authorList>
    </citation>
    <scope>IDENTIFICATION</scope>
</reference>
<organism evidence="3 4">
    <name type="scientific">Ciona intestinalis</name>
    <name type="common">Transparent sea squirt</name>
    <name type="synonym">Ascidia intestinalis</name>
    <dbReference type="NCBI Taxonomy" id="7719"/>
    <lineage>
        <taxon>Eukaryota</taxon>
        <taxon>Metazoa</taxon>
        <taxon>Chordata</taxon>
        <taxon>Tunicata</taxon>
        <taxon>Ascidiacea</taxon>
        <taxon>Phlebobranchia</taxon>
        <taxon>Cionidae</taxon>
        <taxon>Ciona</taxon>
    </lineage>
</organism>
<protein>
    <submittedName>
        <fullName evidence="3">CD166 antigen</fullName>
    </submittedName>
</protein>
<name>F6W7B4_CIOIN</name>
<evidence type="ECO:0000259" key="2">
    <source>
        <dbReference type="PROSITE" id="PS50835"/>
    </source>
</evidence>
<dbReference type="PROSITE" id="PS50835">
    <property type="entry name" value="IG_LIKE"/>
    <property type="match status" value="1"/>
</dbReference>
<dbReference type="InterPro" id="IPR013783">
    <property type="entry name" value="Ig-like_fold"/>
</dbReference>
<dbReference type="SUPFAM" id="SSF48726">
    <property type="entry name" value="Immunoglobulin"/>
    <property type="match status" value="2"/>
</dbReference>
<feature type="chain" id="PRO_5014090322" evidence="1">
    <location>
        <begin position="19"/>
        <end position="397"/>
    </location>
</feature>
<dbReference type="InParanoid" id="F6W7B4"/>
<dbReference type="SMART" id="SM00408">
    <property type="entry name" value="IGc2"/>
    <property type="match status" value="1"/>
</dbReference>
<keyword evidence="1" id="KW-0732">Signal</keyword>
<dbReference type="Pfam" id="PF13927">
    <property type="entry name" value="Ig_3"/>
    <property type="match status" value="1"/>
</dbReference>
<accession>F6W7B4</accession>
<reference evidence="3" key="2">
    <citation type="submission" date="2025-08" db="UniProtKB">
        <authorList>
            <consortium name="Ensembl"/>
        </authorList>
    </citation>
    <scope>IDENTIFICATION</scope>
</reference>
<dbReference type="CDD" id="cd00096">
    <property type="entry name" value="Ig"/>
    <property type="match status" value="1"/>
</dbReference>
<sequence>MDFSAAIFFMVLIGGTQCLRVSYTGPPRFPMNSDAVLSCQVDPPPSVPEDGDNLAVWWSLVTSGGSRIKLGKSSVADSYHYNNFPNDLKDRFFMSTDNFGVGRADATIQSIRIVDGAQYQCEVENLTSHDADNVLFEVNVYNPPNVEINAMEINLDIRPIIQEEPTESSTENPMYDGTPAISEDPVEDTQTNVTIAQCVATFAYPRPQKFEFISEGTANVWTVVDGSDVKYETNDDGTYNVSAILRIDPTAELDGDTIFCKTWLYPDLEFGSTGTTPHIVVKHVTSEASIYIRNSVVEEGDSVTISCSANGNPAPMLELQDPSGNYHNVTGEDFIISRATMNDRGLYTCYAYTDDSTEPKAQDSASLDVKWIEAPQITSNGAVVSGQPVVVEVWWKS</sequence>
<keyword evidence="4" id="KW-1185">Reference proteome</keyword>
<dbReference type="InterPro" id="IPR007110">
    <property type="entry name" value="Ig-like_dom"/>
</dbReference>
<gene>
    <name evidence="3" type="primary">LOC100175740</name>
</gene>
<dbReference type="SMART" id="SM00409">
    <property type="entry name" value="IG"/>
    <property type="match status" value="2"/>
</dbReference>
<evidence type="ECO:0000256" key="1">
    <source>
        <dbReference type="SAM" id="SignalP"/>
    </source>
</evidence>
<evidence type="ECO:0000313" key="4">
    <source>
        <dbReference type="Proteomes" id="UP000008144"/>
    </source>
</evidence>
<dbReference type="KEGG" id="cin:100175740"/>
<dbReference type="GeneTree" id="ENSGT00640000092511"/>
<dbReference type="InterPro" id="IPR036179">
    <property type="entry name" value="Ig-like_dom_sf"/>
</dbReference>
<dbReference type="HOGENOM" id="CLU_694359_0_0_1"/>
<dbReference type="InterPro" id="IPR003598">
    <property type="entry name" value="Ig_sub2"/>
</dbReference>
<evidence type="ECO:0000313" key="3">
    <source>
        <dbReference type="Ensembl" id="ENSCINP00000002828.3"/>
    </source>
</evidence>
<dbReference type="Ensembl" id="ENSCINT00000002828.3">
    <property type="protein sequence ID" value="ENSCINP00000002828.3"/>
    <property type="gene ID" value="ENSCING00000001444.3"/>
</dbReference>
<dbReference type="InterPro" id="IPR003599">
    <property type="entry name" value="Ig_sub"/>
</dbReference>
<dbReference type="RefSeq" id="XP_026694267.1">
    <property type="nucleotide sequence ID" value="XM_026838466.1"/>
</dbReference>
<dbReference type="PANTHER" id="PTHR45889:SF8">
    <property type="entry name" value="IG-LIKE DOMAIN-CONTAINING PROTEIN"/>
    <property type="match status" value="1"/>
</dbReference>
<dbReference type="Gene3D" id="2.60.40.10">
    <property type="entry name" value="Immunoglobulins"/>
    <property type="match status" value="3"/>
</dbReference>
<proteinExistence type="predicted"/>
<dbReference type="PANTHER" id="PTHR45889">
    <property type="entry name" value="IG-LIKE DOMAIN-CONTAINING PROTEIN"/>
    <property type="match status" value="1"/>
</dbReference>
<reference evidence="4" key="1">
    <citation type="journal article" date="2002" name="Science">
        <title>The draft genome of Ciona intestinalis: insights into chordate and vertebrate origins.</title>
        <authorList>
            <person name="Dehal P."/>
            <person name="Satou Y."/>
            <person name="Campbell R.K."/>
            <person name="Chapman J."/>
            <person name="Degnan B."/>
            <person name="De Tomaso A."/>
            <person name="Davidson B."/>
            <person name="Di Gregorio A."/>
            <person name="Gelpke M."/>
            <person name="Goodstein D.M."/>
            <person name="Harafuji N."/>
            <person name="Hastings K.E."/>
            <person name="Ho I."/>
            <person name="Hotta K."/>
            <person name="Huang W."/>
            <person name="Kawashima T."/>
            <person name="Lemaire P."/>
            <person name="Martinez D."/>
            <person name="Meinertzhagen I.A."/>
            <person name="Necula S."/>
            <person name="Nonaka M."/>
            <person name="Putnam N."/>
            <person name="Rash S."/>
            <person name="Saiga H."/>
            <person name="Satake M."/>
            <person name="Terry A."/>
            <person name="Yamada L."/>
            <person name="Wang H.G."/>
            <person name="Awazu S."/>
            <person name="Azumi K."/>
            <person name="Boore J."/>
            <person name="Branno M."/>
            <person name="Chin-Bow S."/>
            <person name="DeSantis R."/>
            <person name="Doyle S."/>
            <person name="Francino P."/>
            <person name="Keys D.N."/>
            <person name="Haga S."/>
            <person name="Hayashi H."/>
            <person name="Hino K."/>
            <person name="Imai K.S."/>
            <person name="Inaba K."/>
            <person name="Kano S."/>
            <person name="Kobayashi K."/>
            <person name="Kobayashi M."/>
            <person name="Lee B.I."/>
            <person name="Makabe K.W."/>
            <person name="Manohar C."/>
            <person name="Matassi G."/>
            <person name="Medina M."/>
            <person name="Mochizuki Y."/>
            <person name="Mount S."/>
            <person name="Morishita T."/>
            <person name="Miura S."/>
            <person name="Nakayama A."/>
            <person name="Nishizaka S."/>
            <person name="Nomoto H."/>
            <person name="Ohta F."/>
            <person name="Oishi K."/>
            <person name="Rigoutsos I."/>
            <person name="Sano M."/>
            <person name="Sasaki A."/>
            <person name="Sasakura Y."/>
            <person name="Shoguchi E."/>
            <person name="Shin-i T."/>
            <person name="Spagnuolo A."/>
            <person name="Stainier D."/>
            <person name="Suzuki M.M."/>
            <person name="Tassy O."/>
            <person name="Takatori N."/>
            <person name="Tokuoka M."/>
            <person name="Yagi K."/>
            <person name="Yoshizaki F."/>
            <person name="Wada S."/>
            <person name="Zhang C."/>
            <person name="Hyatt P.D."/>
            <person name="Larimer F."/>
            <person name="Detter C."/>
            <person name="Doggett N."/>
            <person name="Glavina T."/>
            <person name="Hawkins T."/>
            <person name="Richardson P."/>
            <person name="Lucas S."/>
            <person name="Kohara Y."/>
            <person name="Levine M."/>
            <person name="Satoh N."/>
            <person name="Rokhsar D.S."/>
        </authorList>
    </citation>
    <scope>NUCLEOTIDE SEQUENCE [LARGE SCALE GENOMIC DNA]</scope>
</reference>
<feature type="signal peptide" evidence="1">
    <location>
        <begin position="1"/>
        <end position="18"/>
    </location>
</feature>
<dbReference type="AlphaFoldDB" id="F6W7B4"/>
<dbReference type="Proteomes" id="UP000008144">
    <property type="component" value="Unassembled WGS sequence"/>
</dbReference>
<dbReference type="OMA" id="NLAVWWS"/>
<accession>A0A1W2WIT0</accession>
<feature type="domain" description="Ig-like" evidence="2">
    <location>
        <begin position="277"/>
        <end position="366"/>
    </location>
</feature>
<dbReference type="GeneID" id="100175740"/>